<dbReference type="AlphaFoldDB" id="A0A8S0Z3F1"/>
<keyword evidence="3 6" id="KW-0812">Transmembrane</keyword>
<keyword evidence="5 6" id="KW-0472">Membrane</keyword>
<dbReference type="GO" id="GO:0016020">
    <property type="term" value="C:membrane"/>
    <property type="evidence" value="ECO:0007669"/>
    <property type="project" value="UniProtKB-SubCell"/>
</dbReference>
<comment type="subcellular location">
    <subcellularLocation>
        <location evidence="1">Membrane</location>
        <topology evidence="1">Multi-pass membrane protein</topology>
    </subcellularLocation>
</comment>
<evidence type="ECO:0000256" key="3">
    <source>
        <dbReference type="ARBA" id="ARBA00022692"/>
    </source>
</evidence>
<protein>
    <recommendedName>
        <fullName evidence="7">Major facilitator superfamily (MFS) profile domain-containing protein</fullName>
    </recommendedName>
</protein>
<feature type="transmembrane region" description="Helical" evidence="6">
    <location>
        <begin position="51"/>
        <end position="68"/>
    </location>
</feature>
<dbReference type="Gene3D" id="1.20.1250.20">
    <property type="entry name" value="MFS general substrate transporter like domains"/>
    <property type="match status" value="1"/>
</dbReference>
<dbReference type="PROSITE" id="PS50850">
    <property type="entry name" value="MFS"/>
    <property type="match status" value="1"/>
</dbReference>
<dbReference type="SUPFAM" id="SSF103473">
    <property type="entry name" value="MFS general substrate transporter"/>
    <property type="match status" value="1"/>
</dbReference>
<feature type="transmembrane region" description="Helical" evidence="6">
    <location>
        <begin position="363"/>
        <end position="386"/>
    </location>
</feature>
<reference evidence="8 9" key="1">
    <citation type="submission" date="2020-04" db="EMBL/GenBank/DDBJ databases">
        <authorList>
            <person name="Wallbank WR R."/>
            <person name="Pardo Diaz C."/>
            <person name="Kozak K."/>
            <person name="Martin S."/>
            <person name="Jiggins C."/>
            <person name="Moest M."/>
            <person name="Warren A I."/>
            <person name="Byers J.R.P. K."/>
            <person name="Montejo-Kovacevich G."/>
            <person name="Yen C E."/>
        </authorList>
    </citation>
    <scope>NUCLEOTIDE SEQUENCE [LARGE SCALE GENOMIC DNA]</scope>
</reference>
<proteinExistence type="predicted"/>
<feature type="transmembrane region" description="Helical" evidence="6">
    <location>
        <begin position="22"/>
        <end position="42"/>
    </location>
</feature>
<sequence length="462" mass="51329">MFGYATVVAAASCDLNVELKQLGFLASAPFAGVLFAFPWGYYADTRGRKRAMLLSTSVGFIFAVISAFSTHWLFMFIVKIICCSFSTASFTLTMALLGECTGKKHRSQYLFIMNSLNLSSDVFAFGLAWLILPLDFKVNVPLLNMTFRPWRLYTIALAIPLGIGAVLLFYIYESPEFLASRGDNGKASEVLTMMYERNGGKREDYPVRNITQTGLAIASKSQTFWKTLKKQTVPIFKPPLLWRTIQLYFLLALCCVTNNAFTMWYPTIVNYFFKSFNTSDSSEQSFCQRLFGDSSSQLNNTQTLECNDEISTNTIYAGMVYGVFYWLMSIAVVKVSSRPRMLLIAVLLVSGVSELLVNVKNPIANMIFFTLLQATSLGVGCISSYFVNLYPALHRGLVTSLGMMVARLCSLTAVSLVGAAITQHCEATFYTWSAFVFGGVIVCLFLPADRITTKSSIIDSPT</sequence>
<feature type="transmembrane region" description="Helical" evidence="6">
    <location>
        <begin position="427"/>
        <end position="446"/>
    </location>
</feature>
<feature type="transmembrane region" description="Helical" evidence="6">
    <location>
        <begin position="340"/>
        <end position="357"/>
    </location>
</feature>
<evidence type="ECO:0000256" key="5">
    <source>
        <dbReference type="ARBA" id="ARBA00023136"/>
    </source>
</evidence>
<dbReference type="EMBL" id="CADEBD010000275">
    <property type="protein sequence ID" value="CAB3226965.1"/>
    <property type="molecule type" value="Genomic_DNA"/>
</dbReference>
<accession>A0A8S0Z3F1</accession>
<comment type="caution">
    <text evidence="8">The sequence shown here is derived from an EMBL/GenBank/DDBJ whole genome shotgun (WGS) entry which is preliminary data.</text>
</comment>
<evidence type="ECO:0000313" key="8">
    <source>
        <dbReference type="EMBL" id="CAB3226965.1"/>
    </source>
</evidence>
<evidence type="ECO:0000256" key="2">
    <source>
        <dbReference type="ARBA" id="ARBA00022448"/>
    </source>
</evidence>
<dbReference type="InterPro" id="IPR036259">
    <property type="entry name" value="MFS_trans_sf"/>
</dbReference>
<feature type="transmembrane region" description="Helical" evidence="6">
    <location>
        <begin position="398"/>
        <end position="421"/>
    </location>
</feature>
<feature type="transmembrane region" description="Helical" evidence="6">
    <location>
        <begin position="247"/>
        <end position="265"/>
    </location>
</feature>
<dbReference type="GO" id="GO:0022857">
    <property type="term" value="F:transmembrane transporter activity"/>
    <property type="evidence" value="ECO:0007669"/>
    <property type="project" value="InterPro"/>
</dbReference>
<dbReference type="Pfam" id="PF07690">
    <property type="entry name" value="MFS_1"/>
    <property type="match status" value="1"/>
</dbReference>
<evidence type="ECO:0000256" key="1">
    <source>
        <dbReference type="ARBA" id="ARBA00004141"/>
    </source>
</evidence>
<feature type="domain" description="Major facilitator superfamily (MFS) profile" evidence="7">
    <location>
        <begin position="1"/>
        <end position="451"/>
    </location>
</feature>
<dbReference type="Proteomes" id="UP000494256">
    <property type="component" value="Unassembled WGS sequence"/>
</dbReference>
<gene>
    <name evidence="8" type="ORF">APLA_LOCUS2778</name>
</gene>
<keyword evidence="4 6" id="KW-1133">Transmembrane helix</keyword>
<evidence type="ECO:0000256" key="6">
    <source>
        <dbReference type="SAM" id="Phobius"/>
    </source>
</evidence>
<evidence type="ECO:0000259" key="7">
    <source>
        <dbReference type="PROSITE" id="PS50850"/>
    </source>
</evidence>
<feature type="transmembrane region" description="Helical" evidence="6">
    <location>
        <begin position="314"/>
        <end position="333"/>
    </location>
</feature>
<name>A0A8S0Z3F1_ARCPL</name>
<organism evidence="8 9">
    <name type="scientific">Arctia plantaginis</name>
    <name type="common">Wood tiger moth</name>
    <name type="synonym">Phalaena plantaginis</name>
    <dbReference type="NCBI Taxonomy" id="874455"/>
    <lineage>
        <taxon>Eukaryota</taxon>
        <taxon>Metazoa</taxon>
        <taxon>Ecdysozoa</taxon>
        <taxon>Arthropoda</taxon>
        <taxon>Hexapoda</taxon>
        <taxon>Insecta</taxon>
        <taxon>Pterygota</taxon>
        <taxon>Neoptera</taxon>
        <taxon>Endopterygota</taxon>
        <taxon>Lepidoptera</taxon>
        <taxon>Glossata</taxon>
        <taxon>Ditrysia</taxon>
        <taxon>Noctuoidea</taxon>
        <taxon>Erebidae</taxon>
        <taxon>Arctiinae</taxon>
        <taxon>Arctia</taxon>
    </lineage>
</organism>
<dbReference type="PANTHER" id="PTHR23511">
    <property type="entry name" value="SYNAPTIC VESICLE GLYCOPROTEIN 2"/>
    <property type="match status" value="1"/>
</dbReference>
<feature type="transmembrane region" description="Helical" evidence="6">
    <location>
        <begin position="109"/>
        <end position="132"/>
    </location>
</feature>
<dbReference type="OrthoDB" id="10647796at2759"/>
<feature type="transmembrane region" description="Helical" evidence="6">
    <location>
        <begin position="152"/>
        <end position="172"/>
    </location>
</feature>
<evidence type="ECO:0000256" key="4">
    <source>
        <dbReference type="ARBA" id="ARBA00022989"/>
    </source>
</evidence>
<dbReference type="PANTHER" id="PTHR23511:SF35">
    <property type="entry name" value="MAJOR FACILITATOR SUPERFAMILY (MFS) PROFILE DOMAIN-CONTAINING PROTEIN"/>
    <property type="match status" value="1"/>
</dbReference>
<feature type="transmembrane region" description="Helical" evidence="6">
    <location>
        <begin position="74"/>
        <end position="97"/>
    </location>
</feature>
<dbReference type="InterPro" id="IPR020846">
    <property type="entry name" value="MFS_dom"/>
</dbReference>
<dbReference type="InterPro" id="IPR011701">
    <property type="entry name" value="MFS"/>
</dbReference>
<keyword evidence="2" id="KW-0813">Transport</keyword>
<evidence type="ECO:0000313" key="9">
    <source>
        <dbReference type="Proteomes" id="UP000494256"/>
    </source>
</evidence>